<reference evidence="2 3" key="1">
    <citation type="submission" date="2019-03" db="EMBL/GenBank/DDBJ databases">
        <title>Single cell metagenomics reveals metabolic interactions within the superorganism composed of flagellate Streblomastix strix and complex community of Bacteroidetes bacteria on its surface.</title>
        <authorList>
            <person name="Treitli S.C."/>
            <person name="Kolisko M."/>
            <person name="Husnik F."/>
            <person name="Keeling P."/>
            <person name="Hampl V."/>
        </authorList>
    </citation>
    <scope>NUCLEOTIDE SEQUENCE [LARGE SCALE GENOMIC DNA]</scope>
    <source>
        <strain evidence="2">ST1C</strain>
    </source>
</reference>
<feature type="compositionally biased region" description="Basic and acidic residues" evidence="1">
    <location>
        <begin position="52"/>
        <end position="62"/>
    </location>
</feature>
<sequence>MERTTGELDQNTYLTFIIVNELAIKIWKSSTCNAIYASVSQTTENLNQSSARLKDQEKKDIENTPPFQQSFPPIIIDLRAFLRPRLFFRIIQLALARRNNQSNQQISYLHALPISLTSLNQWELNDKAQYEECRWLTSISQLLYPENTS</sequence>
<accession>A0A5J4S8P4</accession>
<proteinExistence type="predicted"/>
<dbReference type="Proteomes" id="UP000324800">
    <property type="component" value="Unassembled WGS sequence"/>
</dbReference>
<dbReference type="EMBL" id="SNRW01040745">
    <property type="protein sequence ID" value="KAA6341720.1"/>
    <property type="molecule type" value="Genomic_DNA"/>
</dbReference>
<dbReference type="AlphaFoldDB" id="A0A5J4S8P4"/>
<organism evidence="2 3">
    <name type="scientific">Streblomastix strix</name>
    <dbReference type="NCBI Taxonomy" id="222440"/>
    <lineage>
        <taxon>Eukaryota</taxon>
        <taxon>Metamonada</taxon>
        <taxon>Preaxostyla</taxon>
        <taxon>Oxymonadida</taxon>
        <taxon>Streblomastigidae</taxon>
        <taxon>Streblomastix</taxon>
    </lineage>
</organism>
<evidence type="ECO:0000313" key="2">
    <source>
        <dbReference type="EMBL" id="KAA6341720.1"/>
    </source>
</evidence>
<comment type="caution">
    <text evidence="2">The sequence shown here is derived from an EMBL/GenBank/DDBJ whole genome shotgun (WGS) entry which is preliminary data.</text>
</comment>
<feature type="region of interest" description="Disordered" evidence="1">
    <location>
        <begin position="47"/>
        <end position="66"/>
    </location>
</feature>
<evidence type="ECO:0000313" key="3">
    <source>
        <dbReference type="Proteomes" id="UP000324800"/>
    </source>
</evidence>
<name>A0A5J4S8P4_9EUKA</name>
<protein>
    <submittedName>
        <fullName evidence="2">Uncharacterized protein</fullName>
    </submittedName>
</protein>
<evidence type="ECO:0000256" key="1">
    <source>
        <dbReference type="SAM" id="MobiDB-lite"/>
    </source>
</evidence>
<gene>
    <name evidence="2" type="ORF">EZS28_052436</name>
</gene>